<dbReference type="Proteomes" id="UP000041394">
    <property type="component" value="Unassembled WGS sequence"/>
</dbReference>
<gene>
    <name evidence="2" type="ORF">HAL011_16350</name>
    <name evidence="3" type="ORF">HAL013_15870</name>
    <name evidence="4" type="ORF">HAL09_16760</name>
</gene>
<sequence length="268" mass="30507">MSKKAILVGALFGGVFWGCSVYQSSDPESNHKHQKEQLSQKNKEQLDEQAKVQAEENRALEQQIEQLKSAVTTDEHKMNALDTKLKTPPKQPAPKPQAQHKPQPQPQSKSQPQPQSKPQPQPQLQSKPKTISVVQKGGRFLVGYGVSDDQAKTPEDARESAYFNARRQLTFSIYNNLSQTLSAHHLKSEHLKNVLLLSIDKAIDSTQVYKEKTIVPLARYDKTFTILLVDSAVFDRLRQLVHAQYNFSTDHRYLFDRLLYGVQTKLLY</sequence>
<dbReference type="RefSeq" id="WP_231624719.1">
    <property type="nucleotide sequence ID" value="NZ_CDMH01000064.1"/>
</dbReference>
<feature type="compositionally biased region" description="Low complexity" evidence="1">
    <location>
        <begin position="96"/>
        <end position="114"/>
    </location>
</feature>
<evidence type="ECO:0000313" key="4">
    <source>
        <dbReference type="EMBL" id="CRF45043.1"/>
    </source>
</evidence>
<dbReference type="EMBL" id="CDMN01000071">
    <property type="protein sequence ID" value="CRF45043.1"/>
    <property type="molecule type" value="Genomic_DNA"/>
</dbReference>
<feature type="compositionally biased region" description="Basic and acidic residues" evidence="1">
    <location>
        <begin position="28"/>
        <end position="58"/>
    </location>
</feature>
<feature type="region of interest" description="Disordered" evidence="1">
    <location>
        <begin position="22"/>
        <end position="58"/>
    </location>
</feature>
<name>A0A0K2X5S9_9HELI</name>
<dbReference type="EMBL" id="CDMH01000064">
    <property type="protein sequence ID" value="CRF43353.1"/>
    <property type="molecule type" value="Genomic_DNA"/>
</dbReference>
<keyword evidence="5" id="KW-1185">Reference proteome</keyword>
<reference evidence="5" key="3">
    <citation type="submission" date="2014-12" db="EMBL/GenBank/DDBJ databases">
        <authorList>
            <person name="Smet A."/>
        </authorList>
    </citation>
    <scope>NUCLEOTIDE SEQUENCE [LARGE SCALE GENOMIC DNA]</scope>
</reference>
<evidence type="ECO:0000313" key="5">
    <source>
        <dbReference type="Proteomes" id="UP000038622"/>
    </source>
</evidence>
<evidence type="ECO:0000313" key="2">
    <source>
        <dbReference type="EMBL" id="CRF41817.1"/>
    </source>
</evidence>
<dbReference type="AlphaFoldDB" id="A0A0K2X5S9"/>
<reference evidence="6 7" key="2">
    <citation type="submission" date="2014-12" db="EMBL/GenBank/DDBJ databases">
        <authorList>
            <person name="Jaenicke S."/>
        </authorList>
    </citation>
    <scope>NUCLEOTIDE SEQUENCE [LARGE SCALE GENOMIC DNA]</scope>
</reference>
<dbReference type="Proteomes" id="UP000038622">
    <property type="component" value="Unassembled WGS sequence"/>
</dbReference>
<accession>A0A0K2X5S9</accession>
<evidence type="ECO:0000256" key="1">
    <source>
        <dbReference type="SAM" id="MobiDB-lite"/>
    </source>
</evidence>
<evidence type="ECO:0000313" key="7">
    <source>
        <dbReference type="Proteomes" id="UP000045175"/>
    </source>
</evidence>
<evidence type="ECO:0000313" key="3">
    <source>
        <dbReference type="EMBL" id="CRF43353.1"/>
    </source>
</evidence>
<evidence type="ECO:0000313" key="6">
    <source>
        <dbReference type="Proteomes" id="UP000041394"/>
    </source>
</evidence>
<dbReference type="Proteomes" id="UP000045175">
    <property type="component" value="Unassembled WGS sequence"/>
</dbReference>
<dbReference type="STRING" id="1578720.HAL011_16350"/>
<feature type="region of interest" description="Disordered" evidence="1">
    <location>
        <begin position="84"/>
        <end position="130"/>
    </location>
</feature>
<dbReference type="EMBL" id="CDML01000055">
    <property type="protein sequence ID" value="CRF41817.1"/>
    <property type="molecule type" value="Genomic_DNA"/>
</dbReference>
<reference evidence="2" key="1">
    <citation type="submission" date="2014-12" db="EMBL/GenBank/DDBJ databases">
        <title>Whole genome sequences of four Staphylococcus schleiferi canine isolates.</title>
        <authorList>
            <person name="Misic A.M."/>
            <person name="Cain C."/>
            <person name="Morris D.O."/>
            <person name="Rankin S."/>
            <person name="Beiting D."/>
        </authorList>
    </citation>
    <scope>NUCLEOTIDE SEQUENCE</scope>
    <source>
        <strain evidence="2">ASB11</strain>
        <strain evidence="3">ASB13</strain>
        <strain evidence="4">ASB9</strain>
    </source>
</reference>
<proteinExistence type="predicted"/>
<protein>
    <submittedName>
        <fullName evidence="2">Uncharacterized protein</fullName>
    </submittedName>
</protein>
<organism evidence="2 5">
    <name type="scientific">Helicobacter ailurogastricus</name>
    <dbReference type="NCBI Taxonomy" id="1578720"/>
    <lineage>
        <taxon>Bacteria</taxon>
        <taxon>Pseudomonadati</taxon>
        <taxon>Campylobacterota</taxon>
        <taxon>Epsilonproteobacteria</taxon>
        <taxon>Campylobacterales</taxon>
        <taxon>Helicobacteraceae</taxon>
        <taxon>Helicobacter</taxon>
    </lineage>
</organism>